<dbReference type="Proteomes" id="UP000295507">
    <property type="component" value="Unassembled WGS sequence"/>
</dbReference>
<gene>
    <name evidence="1" type="ORF">EV129_11580</name>
</gene>
<evidence type="ECO:0008006" key="3">
    <source>
        <dbReference type="Google" id="ProtNLM"/>
    </source>
</evidence>
<dbReference type="AlphaFoldDB" id="A0A4V2VDP7"/>
<reference evidence="1 2" key="1">
    <citation type="submission" date="2019-03" db="EMBL/GenBank/DDBJ databases">
        <title>Genomic Encyclopedia of Type Strains, Phase IV (KMG-V): Genome sequencing to study the core and pangenomes of soil and plant-associated prokaryotes.</title>
        <authorList>
            <person name="Whitman W."/>
        </authorList>
    </citation>
    <scope>NUCLEOTIDE SEQUENCE [LARGE SCALE GENOMIC DNA]</scope>
    <source>
        <strain evidence="1 2">IE4868</strain>
    </source>
</reference>
<sequence>MCKVSALAQHLLQSSLVYVDPYPIGWWTSWGKDTTSPRTGEVRDSSLMTRIVGRFRHFKVEAADGQRATVGSLAQAEEYVRQAGITDYRIEEKMPAVLRGTAASIHAELDRLHRRHGIDEFTLDCPVTEAAARLASIELLAEAHLALAA</sequence>
<organism evidence="1 2">
    <name type="scientific">Rhizobium azibense</name>
    <dbReference type="NCBI Taxonomy" id="1136135"/>
    <lineage>
        <taxon>Bacteria</taxon>
        <taxon>Pseudomonadati</taxon>
        <taxon>Pseudomonadota</taxon>
        <taxon>Alphaproteobacteria</taxon>
        <taxon>Hyphomicrobiales</taxon>
        <taxon>Rhizobiaceae</taxon>
        <taxon>Rhizobium/Agrobacterium group</taxon>
        <taxon>Rhizobium</taxon>
    </lineage>
</organism>
<dbReference type="SUPFAM" id="SSF51679">
    <property type="entry name" value="Bacterial luciferase-like"/>
    <property type="match status" value="1"/>
</dbReference>
<evidence type="ECO:0000313" key="2">
    <source>
        <dbReference type="Proteomes" id="UP000295507"/>
    </source>
</evidence>
<name>A0A4V2VDP7_9HYPH</name>
<dbReference type="InterPro" id="IPR036661">
    <property type="entry name" value="Luciferase-like_sf"/>
</dbReference>
<protein>
    <recommendedName>
        <fullName evidence="3">Luciferase-like monooxygenase</fullName>
    </recommendedName>
</protein>
<comment type="caution">
    <text evidence="1">The sequence shown here is derived from an EMBL/GenBank/DDBJ whole genome shotgun (WGS) entry which is preliminary data.</text>
</comment>
<evidence type="ECO:0000313" key="1">
    <source>
        <dbReference type="EMBL" id="TCU33575.1"/>
    </source>
</evidence>
<dbReference type="Gene3D" id="3.20.20.30">
    <property type="entry name" value="Luciferase-like domain"/>
    <property type="match status" value="1"/>
</dbReference>
<dbReference type="EMBL" id="SMBK01000015">
    <property type="protein sequence ID" value="TCU33575.1"/>
    <property type="molecule type" value="Genomic_DNA"/>
</dbReference>
<proteinExistence type="predicted"/>
<dbReference type="GO" id="GO:0016705">
    <property type="term" value="F:oxidoreductase activity, acting on paired donors, with incorporation or reduction of molecular oxygen"/>
    <property type="evidence" value="ECO:0007669"/>
    <property type="project" value="InterPro"/>
</dbReference>
<accession>A0A4V2VDP7</accession>